<accession>A0A6G1GUU7</accession>
<feature type="region of interest" description="Disordered" evidence="6">
    <location>
        <begin position="33"/>
        <end position="87"/>
    </location>
</feature>
<evidence type="ECO:0000256" key="6">
    <source>
        <dbReference type="SAM" id="MobiDB-lite"/>
    </source>
</evidence>
<gene>
    <name evidence="8" type="ORF">K402DRAFT_395403</name>
</gene>
<feature type="domain" description="GATOR1 complex protein NPRL3 C-terminal HTH" evidence="7">
    <location>
        <begin position="653"/>
        <end position="701"/>
    </location>
</feature>
<keyword evidence="9" id="KW-1185">Reference proteome</keyword>
<dbReference type="GO" id="GO:1904262">
    <property type="term" value="P:negative regulation of TORC1 signaling"/>
    <property type="evidence" value="ECO:0007669"/>
    <property type="project" value="TreeGrafter"/>
</dbReference>
<feature type="compositionally biased region" description="Polar residues" evidence="6">
    <location>
        <begin position="542"/>
        <end position="553"/>
    </location>
</feature>
<feature type="compositionally biased region" description="Basic and acidic residues" evidence="6">
    <location>
        <begin position="71"/>
        <end position="84"/>
    </location>
</feature>
<comment type="subcellular location">
    <subcellularLocation>
        <location evidence="5">Vacuole membrane</location>
        <topology evidence="5">Peripheral membrane protein</topology>
    </subcellularLocation>
</comment>
<evidence type="ECO:0000313" key="8">
    <source>
        <dbReference type="EMBL" id="KAF1984705.1"/>
    </source>
</evidence>
<sequence length="713" mass="78621">MLSPVRGMNKKRFECGIEGLVFLGTPMYIREDGAWKKRKVKDKEKEKEGGNGEEKDKEKKSNGTSTVQQEQVKESRKPNFDNDMSRVPGFDPAYGHGLVSGAASDAGSNSSGGRELQLESFHVVFVLNPPALEYHLRVEEMYENVVKKTAKSLKLAQASSNYVGAECRKILAMKERGCEREARIGFLWPSIVARSSLANAIAVIYEAISNSKIANLNLDDTLDVSFQIPRAVSTPFVPTATEPQMPGLWLTTTSFLNEEDQDPQLPAHSALLLLEDADILIKEIESDAKEISGPLVTFVRTLTPTKSLQKLSQGFSSNMSFADISFLASRLIYWRRARAIPPLHHNNTYILSPNANMRNLEVAVEAYHRRFPTSPSLVKMLHYLSGKPKPYSTWIPTRAHREVYMEILAWLMRGGWITQLRMFGWVKVSADVKKAVYEETEAEKSTAAAADVALGNAYDTENESPEPESNTTSRSRSNRTSDSVQTTFPFRRPNEHATLKEAAEAAAKPVPSQISALSPQLAAYRSPPRGPPSDAGSASSGQTAIPISITDASPPSAHKPSPLRPQSQSRPTSSTSAIESPSQPALAGLPTRPKPSPKELKTFTPSIIYEPLNATVLEGRWLEHIGKSLSPHFSTTAPPLLVKSTLATKKSVTMSPEERDKELAAMWPVLLKYLDGRCALDEVALREGFKRKGVLAALGELRRRGVLVVVRHW</sequence>
<dbReference type="PANTHER" id="PTHR13153:SF5">
    <property type="entry name" value="GATOR COMPLEX PROTEIN NPRL3"/>
    <property type="match status" value="1"/>
</dbReference>
<proteinExistence type="inferred from homology"/>
<dbReference type="GO" id="GO:0051321">
    <property type="term" value="P:meiotic cell cycle"/>
    <property type="evidence" value="ECO:0007669"/>
    <property type="project" value="UniProtKB-UniRule"/>
</dbReference>
<keyword evidence="5" id="KW-0469">Meiosis</keyword>
<protein>
    <recommendedName>
        <fullName evidence="2 5">Nitrogen permease regulator 3</fullName>
    </recommendedName>
    <alternativeName>
        <fullName evidence="4 5">Required for meiotic nuclear division protein 11</fullName>
    </alternativeName>
</protein>
<dbReference type="Proteomes" id="UP000800041">
    <property type="component" value="Unassembled WGS sequence"/>
</dbReference>
<name>A0A6G1GUU7_9PEZI</name>
<dbReference type="GO" id="GO:0038202">
    <property type="term" value="P:TORC1 signaling"/>
    <property type="evidence" value="ECO:0007669"/>
    <property type="project" value="TreeGrafter"/>
</dbReference>
<dbReference type="Pfam" id="PF24064">
    <property type="entry name" value="HTH_NPRL3"/>
    <property type="match status" value="1"/>
</dbReference>
<dbReference type="InterPro" id="IPR005365">
    <property type="entry name" value="Npr3"/>
</dbReference>
<keyword evidence="5" id="KW-0732">Signal</keyword>
<dbReference type="InterPro" id="IPR056603">
    <property type="entry name" value="HTH_NPRL3"/>
</dbReference>
<comment type="function">
    <text evidence="3 5">Mediates inactivation of the TORC1 complex in response to amino acid starvation. Required for meiotic nuclear division.</text>
</comment>
<reference evidence="8" key="1">
    <citation type="journal article" date="2020" name="Stud. Mycol.">
        <title>101 Dothideomycetes genomes: a test case for predicting lifestyles and emergence of pathogens.</title>
        <authorList>
            <person name="Haridas S."/>
            <person name="Albert R."/>
            <person name="Binder M."/>
            <person name="Bloem J."/>
            <person name="Labutti K."/>
            <person name="Salamov A."/>
            <person name="Andreopoulos B."/>
            <person name="Baker S."/>
            <person name="Barry K."/>
            <person name="Bills G."/>
            <person name="Bluhm B."/>
            <person name="Cannon C."/>
            <person name="Castanera R."/>
            <person name="Culley D."/>
            <person name="Daum C."/>
            <person name="Ezra D."/>
            <person name="Gonzalez J."/>
            <person name="Henrissat B."/>
            <person name="Kuo A."/>
            <person name="Liang C."/>
            <person name="Lipzen A."/>
            <person name="Lutzoni F."/>
            <person name="Magnuson J."/>
            <person name="Mondo S."/>
            <person name="Nolan M."/>
            <person name="Ohm R."/>
            <person name="Pangilinan J."/>
            <person name="Park H.-J."/>
            <person name="Ramirez L."/>
            <person name="Alfaro M."/>
            <person name="Sun H."/>
            <person name="Tritt A."/>
            <person name="Yoshinaga Y."/>
            <person name="Zwiers L.-H."/>
            <person name="Turgeon B."/>
            <person name="Goodwin S."/>
            <person name="Spatafora J."/>
            <person name="Crous P."/>
            <person name="Grigoriev I."/>
        </authorList>
    </citation>
    <scope>NUCLEOTIDE SEQUENCE</scope>
    <source>
        <strain evidence="8">CBS 113979</strain>
    </source>
</reference>
<dbReference type="GO" id="GO:0034198">
    <property type="term" value="P:cellular response to amino acid starvation"/>
    <property type="evidence" value="ECO:0007669"/>
    <property type="project" value="TreeGrafter"/>
</dbReference>
<evidence type="ECO:0000256" key="3">
    <source>
        <dbReference type="ARBA" id="ARBA00025376"/>
    </source>
</evidence>
<dbReference type="EMBL" id="ML977166">
    <property type="protein sequence ID" value="KAF1984705.1"/>
    <property type="molecule type" value="Genomic_DNA"/>
</dbReference>
<dbReference type="GO" id="GO:0005774">
    <property type="term" value="C:vacuolar membrane"/>
    <property type="evidence" value="ECO:0007669"/>
    <property type="project" value="UniProtKB-SubCell"/>
</dbReference>
<comment type="similarity">
    <text evidence="1 5">Belongs to the NPR3 family.</text>
</comment>
<feature type="compositionally biased region" description="Low complexity" evidence="6">
    <location>
        <begin position="532"/>
        <end position="541"/>
    </location>
</feature>
<feature type="region of interest" description="Disordered" evidence="6">
    <location>
        <begin position="520"/>
        <end position="600"/>
    </location>
</feature>
<dbReference type="GO" id="GO:0010508">
    <property type="term" value="P:positive regulation of autophagy"/>
    <property type="evidence" value="ECO:0007669"/>
    <property type="project" value="TreeGrafter"/>
</dbReference>
<feature type="compositionally biased region" description="Low complexity" evidence="6">
    <location>
        <begin position="564"/>
        <end position="576"/>
    </location>
</feature>
<organism evidence="8 9">
    <name type="scientific">Aulographum hederae CBS 113979</name>
    <dbReference type="NCBI Taxonomy" id="1176131"/>
    <lineage>
        <taxon>Eukaryota</taxon>
        <taxon>Fungi</taxon>
        <taxon>Dikarya</taxon>
        <taxon>Ascomycota</taxon>
        <taxon>Pezizomycotina</taxon>
        <taxon>Dothideomycetes</taxon>
        <taxon>Pleosporomycetidae</taxon>
        <taxon>Aulographales</taxon>
        <taxon>Aulographaceae</taxon>
    </lineage>
</organism>
<evidence type="ECO:0000256" key="5">
    <source>
        <dbReference type="RuleBase" id="RU368069"/>
    </source>
</evidence>
<dbReference type="PANTHER" id="PTHR13153">
    <property type="entry name" value="CGTHBA PROTEIN -14 GENE PROTEIN"/>
    <property type="match status" value="1"/>
</dbReference>
<evidence type="ECO:0000256" key="2">
    <source>
        <dbReference type="ARBA" id="ARBA00017880"/>
    </source>
</evidence>
<feature type="compositionally biased region" description="Basic and acidic residues" evidence="6">
    <location>
        <begin position="33"/>
        <end position="61"/>
    </location>
</feature>
<dbReference type="Pfam" id="PF03666">
    <property type="entry name" value="NPR3"/>
    <property type="match status" value="1"/>
</dbReference>
<dbReference type="OrthoDB" id="18648at2759"/>
<feature type="compositionally biased region" description="Low complexity" evidence="6">
    <location>
        <begin position="469"/>
        <end position="481"/>
    </location>
</feature>
<evidence type="ECO:0000256" key="1">
    <source>
        <dbReference type="ARBA" id="ARBA00010546"/>
    </source>
</evidence>
<evidence type="ECO:0000259" key="7">
    <source>
        <dbReference type="Pfam" id="PF24064"/>
    </source>
</evidence>
<evidence type="ECO:0000256" key="4">
    <source>
        <dbReference type="ARBA" id="ARBA00030028"/>
    </source>
</evidence>
<dbReference type="AlphaFoldDB" id="A0A6G1GUU7"/>
<evidence type="ECO:0000313" key="9">
    <source>
        <dbReference type="Proteomes" id="UP000800041"/>
    </source>
</evidence>
<dbReference type="GO" id="GO:1990130">
    <property type="term" value="C:GATOR1 complex"/>
    <property type="evidence" value="ECO:0007669"/>
    <property type="project" value="TreeGrafter"/>
</dbReference>
<feature type="region of interest" description="Disordered" evidence="6">
    <location>
        <begin position="457"/>
        <end position="494"/>
    </location>
</feature>